<proteinExistence type="predicted"/>
<name>A0A1Q5TR76_9EURO</name>
<reference evidence="3 4" key="1">
    <citation type="submission" date="2016-10" db="EMBL/GenBank/DDBJ databases">
        <title>Genome sequence of the ascomycete fungus Penicillium subrubescens.</title>
        <authorList>
            <person name="De Vries R.P."/>
            <person name="Peng M."/>
            <person name="Dilokpimol A."/>
            <person name="Hilden K."/>
            <person name="Makela M.R."/>
            <person name="Grigoriev I."/>
            <person name="Riley R."/>
            <person name="Granchi Z."/>
        </authorList>
    </citation>
    <scope>NUCLEOTIDE SEQUENCE [LARGE SCALE GENOMIC DNA]</scope>
    <source>
        <strain evidence="3 4">CBS 132785</strain>
    </source>
</reference>
<feature type="repeat" description="ANK" evidence="1">
    <location>
        <begin position="206"/>
        <end position="238"/>
    </location>
</feature>
<accession>A0A1Q5TR76</accession>
<dbReference type="AlphaFoldDB" id="A0A1Q5TR76"/>
<gene>
    <name evidence="3" type="ORF">PENSUB_6989</name>
</gene>
<protein>
    <recommendedName>
        <fullName evidence="2">Single-strand DNA deaminase toxin A-like C-terminal domain-containing protein</fullName>
    </recommendedName>
</protein>
<feature type="domain" description="Single-strand DNA deaminase toxin A-like C-terminal" evidence="2">
    <location>
        <begin position="359"/>
        <end position="416"/>
    </location>
</feature>
<evidence type="ECO:0000256" key="1">
    <source>
        <dbReference type="PROSITE-ProRule" id="PRU00023"/>
    </source>
</evidence>
<dbReference type="PROSITE" id="PS50297">
    <property type="entry name" value="ANK_REP_REGION"/>
    <property type="match status" value="1"/>
</dbReference>
<dbReference type="OrthoDB" id="341259at2759"/>
<keyword evidence="4" id="KW-1185">Reference proteome</keyword>
<dbReference type="EMBL" id="MNBE01000623">
    <property type="protein sequence ID" value="OKP02722.1"/>
    <property type="molecule type" value="Genomic_DNA"/>
</dbReference>
<evidence type="ECO:0000313" key="4">
    <source>
        <dbReference type="Proteomes" id="UP000186955"/>
    </source>
</evidence>
<dbReference type="Proteomes" id="UP000186955">
    <property type="component" value="Unassembled WGS sequence"/>
</dbReference>
<dbReference type="SUPFAM" id="SSF48403">
    <property type="entry name" value="Ankyrin repeat"/>
    <property type="match status" value="1"/>
</dbReference>
<dbReference type="Gene3D" id="1.25.40.20">
    <property type="entry name" value="Ankyrin repeat-containing domain"/>
    <property type="match status" value="1"/>
</dbReference>
<dbReference type="InterPro" id="IPR036770">
    <property type="entry name" value="Ankyrin_rpt-contain_sf"/>
</dbReference>
<dbReference type="STRING" id="1316194.A0A1Q5TR76"/>
<dbReference type="Pfam" id="PF12796">
    <property type="entry name" value="Ank_2"/>
    <property type="match status" value="1"/>
</dbReference>
<dbReference type="Pfam" id="PF24120">
    <property type="entry name" value="SsdA_C"/>
    <property type="match status" value="1"/>
</dbReference>
<organism evidence="3 4">
    <name type="scientific">Penicillium subrubescens</name>
    <dbReference type="NCBI Taxonomy" id="1316194"/>
    <lineage>
        <taxon>Eukaryota</taxon>
        <taxon>Fungi</taxon>
        <taxon>Dikarya</taxon>
        <taxon>Ascomycota</taxon>
        <taxon>Pezizomycotina</taxon>
        <taxon>Eurotiomycetes</taxon>
        <taxon>Eurotiomycetidae</taxon>
        <taxon>Eurotiales</taxon>
        <taxon>Aspergillaceae</taxon>
        <taxon>Penicillium</taxon>
    </lineage>
</organism>
<dbReference type="PROSITE" id="PS50088">
    <property type="entry name" value="ANK_REPEAT"/>
    <property type="match status" value="2"/>
</dbReference>
<dbReference type="PANTHER" id="PTHR24147">
    <property type="entry name" value="ANKYRIN REPEAT DOMAIN 36-RELATED"/>
    <property type="match status" value="1"/>
</dbReference>
<evidence type="ECO:0000259" key="2">
    <source>
        <dbReference type="Pfam" id="PF24120"/>
    </source>
</evidence>
<sequence>MKTFPEADVIWWNASNYYVHCPFCDDVHRHGINWEAGKLRYSHCEMMESYSCCFPLNDQGEVAYEIDKKRGRYNNIFVSHESDREDDDDVDRLAIQLAQKATVAVHREETFASIHQNAKEIIITNPGHGIGPFKQKRISQPISDCALGDVKAVQNYLETSSEAHLFLEGRDSDGQTNLIKAAAQQSLPMVSLLIEHEAEVNAAANSGRTALMEAALFGWVENVKVLLENNADKSMRDSENRQAIDFAQDKHRNKREIYDRTGGNSMSSSNRRLGYIEDPFLRDIDRQEIVRLLGGENRKSKIVFGRPPTLIMSESYSFKHSPMQDSLVLYGPIEEYPISRRSQTVARLERGGKFPSVGAMSGWSHPSVQSLRVDGRQWTDDVFYISEVVGHLLPCHNYDQGRDGQCNACHAEKQLIAYFIDRHVFLPRDGQPDSELETEIELNDDKLEEFLSTTQTGRQVTSLRKRKKDLENELFDGDEKLVGKHDQIRALKLELKSVETTLNRLIATPQARPLLWLESQLEVLNHQKDRHEDLTRMANAPPPASLTEAVILISSPPCQDCIMFKDKVNSFFGLSLQLFAAL</sequence>
<feature type="repeat" description="ANK" evidence="1">
    <location>
        <begin position="173"/>
        <end position="205"/>
    </location>
</feature>
<dbReference type="PANTHER" id="PTHR24147:SF53">
    <property type="entry name" value="ANKYRIN REPEAT DOMAIN 26"/>
    <property type="match status" value="1"/>
</dbReference>
<keyword evidence="1" id="KW-0040">ANK repeat</keyword>
<evidence type="ECO:0000313" key="3">
    <source>
        <dbReference type="EMBL" id="OKP02722.1"/>
    </source>
</evidence>
<dbReference type="InterPro" id="IPR050657">
    <property type="entry name" value="Ankyrin_repeat_domain"/>
</dbReference>
<comment type="caution">
    <text evidence="3">The sequence shown here is derived from an EMBL/GenBank/DDBJ whole genome shotgun (WGS) entry which is preliminary data.</text>
</comment>
<dbReference type="InterPro" id="IPR002110">
    <property type="entry name" value="Ankyrin_rpt"/>
</dbReference>
<dbReference type="InterPro" id="IPR057517">
    <property type="entry name" value="SsdA-like_C"/>
</dbReference>
<dbReference type="SMART" id="SM00248">
    <property type="entry name" value="ANK"/>
    <property type="match status" value="2"/>
</dbReference>